<evidence type="ECO:0000256" key="5">
    <source>
        <dbReference type="SAM" id="MobiDB-lite"/>
    </source>
</evidence>
<feature type="domain" description="HMA" evidence="7">
    <location>
        <begin position="340"/>
        <end position="403"/>
    </location>
</feature>
<dbReference type="PROSITE" id="PS50191">
    <property type="entry name" value="CRAL_TRIO"/>
    <property type="match status" value="1"/>
</dbReference>
<dbReference type="EMBL" id="JAUJYO010000003">
    <property type="protein sequence ID" value="KAK1321929.1"/>
    <property type="molecule type" value="Genomic_DNA"/>
</dbReference>
<dbReference type="GO" id="GO:0046872">
    <property type="term" value="F:metal ion binding"/>
    <property type="evidence" value="ECO:0007669"/>
    <property type="project" value="InterPro"/>
</dbReference>
<dbReference type="GO" id="GO:0035299">
    <property type="term" value="F:inositol-1,3,4,5,6-pentakisphosphate 2-kinase activity"/>
    <property type="evidence" value="ECO:0007669"/>
    <property type="project" value="InterPro"/>
</dbReference>
<evidence type="ECO:0000256" key="2">
    <source>
        <dbReference type="ARBA" id="ARBA00004395"/>
    </source>
</evidence>
<dbReference type="Pfam" id="PF03765">
    <property type="entry name" value="CRAL_TRIO_N"/>
    <property type="match status" value="1"/>
</dbReference>
<evidence type="ECO:0000256" key="4">
    <source>
        <dbReference type="ARBA" id="ARBA00038020"/>
    </source>
</evidence>
<dbReference type="InterPro" id="IPR036163">
    <property type="entry name" value="HMA_dom_sf"/>
</dbReference>
<comment type="subcellular location">
    <subcellularLocation>
        <location evidence="1">Cell membrane</location>
        <topology evidence="1">Peripheral membrane protein</topology>
    </subcellularLocation>
    <subcellularLocation>
        <location evidence="2">Golgi apparatus membrane</location>
        <topology evidence="2">Peripheral membrane protein</topology>
    </subcellularLocation>
</comment>
<dbReference type="GO" id="GO:0000139">
    <property type="term" value="C:Golgi membrane"/>
    <property type="evidence" value="ECO:0007669"/>
    <property type="project" value="UniProtKB-SubCell"/>
</dbReference>
<dbReference type="PANTHER" id="PTHR45657">
    <property type="entry name" value="CRAL-TRIO DOMAIN-CONTAINING PROTEIN YKL091C-RELATED"/>
    <property type="match status" value="1"/>
</dbReference>
<name>A0AAV9F9R2_ACOCL</name>
<dbReference type="InterPro" id="IPR001251">
    <property type="entry name" value="CRAL-TRIO_dom"/>
</dbReference>
<dbReference type="AlphaFoldDB" id="A0AAV9F9R2"/>
<dbReference type="GO" id="GO:0005886">
    <property type="term" value="C:plasma membrane"/>
    <property type="evidence" value="ECO:0007669"/>
    <property type="project" value="UniProtKB-SubCell"/>
</dbReference>
<dbReference type="PROSITE" id="PS50846">
    <property type="entry name" value="HMA_2"/>
    <property type="match status" value="1"/>
</dbReference>
<dbReference type="Pfam" id="PF06090">
    <property type="entry name" value="Ins_P5_2-kin"/>
    <property type="match status" value="2"/>
</dbReference>
<reference evidence="8" key="1">
    <citation type="journal article" date="2023" name="Nat. Commun.">
        <title>Diploid and tetraploid genomes of Acorus and the evolution of monocots.</title>
        <authorList>
            <person name="Ma L."/>
            <person name="Liu K.W."/>
            <person name="Li Z."/>
            <person name="Hsiao Y.Y."/>
            <person name="Qi Y."/>
            <person name="Fu T."/>
            <person name="Tang G.D."/>
            <person name="Zhang D."/>
            <person name="Sun W.H."/>
            <person name="Liu D.K."/>
            <person name="Li Y."/>
            <person name="Chen G.Z."/>
            <person name="Liu X.D."/>
            <person name="Liao X.Y."/>
            <person name="Jiang Y.T."/>
            <person name="Yu X."/>
            <person name="Hao Y."/>
            <person name="Huang J."/>
            <person name="Zhao X.W."/>
            <person name="Ke S."/>
            <person name="Chen Y.Y."/>
            <person name="Wu W.L."/>
            <person name="Hsu J.L."/>
            <person name="Lin Y.F."/>
            <person name="Huang M.D."/>
            <person name="Li C.Y."/>
            <person name="Huang L."/>
            <person name="Wang Z.W."/>
            <person name="Zhao X."/>
            <person name="Zhong W.Y."/>
            <person name="Peng D.H."/>
            <person name="Ahmad S."/>
            <person name="Lan S."/>
            <person name="Zhang J.S."/>
            <person name="Tsai W.C."/>
            <person name="Van de Peer Y."/>
            <person name="Liu Z.J."/>
        </authorList>
    </citation>
    <scope>NUCLEOTIDE SEQUENCE</scope>
    <source>
        <strain evidence="8">CP</strain>
    </source>
</reference>
<dbReference type="Pfam" id="PF00403">
    <property type="entry name" value="HMA"/>
    <property type="match status" value="1"/>
</dbReference>
<comment type="similarity">
    <text evidence="4">Belongs to the SFH family.</text>
</comment>
<evidence type="ECO:0000256" key="3">
    <source>
        <dbReference type="ARBA" id="ARBA00023034"/>
    </source>
</evidence>
<dbReference type="Proteomes" id="UP001180020">
    <property type="component" value="Unassembled WGS sequence"/>
</dbReference>
<evidence type="ECO:0000256" key="1">
    <source>
        <dbReference type="ARBA" id="ARBA00004202"/>
    </source>
</evidence>
<protein>
    <submittedName>
        <fullName evidence="8">Inositol-pentakisphosphate 2-kinase</fullName>
    </submittedName>
</protein>
<gene>
    <name evidence="8" type="primary">IPK1</name>
    <name evidence="8" type="ORF">QJS10_CPA03g00341</name>
</gene>
<dbReference type="Gene3D" id="3.30.70.100">
    <property type="match status" value="1"/>
</dbReference>
<dbReference type="InterPro" id="IPR051026">
    <property type="entry name" value="PI/PC_transfer"/>
</dbReference>
<dbReference type="InterPro" id="IPR036273">
    <property type="entry name" value="CRAL/TRIO_N_dom_sf"/>
</dbReference>
<evidence type="ECO:0000259" key="6">
    <source>
        <dbReference type="PROSITE" id="PS50191"/>
    </source>
</evidence>
<dbReference type="SUPFAM" id="SSF52087">
    <property type="entry name" value="CRAL/TRIO domain"/>
    <property type="match status" value="1"/>
</dbReference>
<proteinExistence type="inferred from homology"/>
<reference evidence="8" key="2">
    <citation type="submission" date="2023-06" db="EMBL/GenBank/DDBJ databases">
        <authorList>
            <person name="Ma L."/>
            <person name="Liu K.-W."/>
            <person name="Li Z."/>
            <person name="Hsiao Y.-Y."/>
            <person name="Qi Y."/>
            <person name="Fu T."/>
            <person name="Tang G."/>
            <person name="Zhang D."/>
            <person name="Sun W.-H."/>
            <person name="Liu D.-K."/>
            <person name="Li Y."/>
            <person name="Chen G.-Z."/>
            <person name="Liu X.-D."/>
            <person name="Liao X.-Y."/>
            <person name="Jiang Y.-T."/>
            <person name="Yu X."/>
            <person name="Hao Y."/>
            <person name="Huang J."/>
            <person name="Zhao X.-W."/>
            <person name="Ke S."/>
            <person name="Chen Y.-Y."/>
            <person name="Wu W.-L."/>
            <person name="Hsu J.-L."/>
            <person name="Lin Y.-F."/>
            <person name="Huang M.-D."/>
            <person name="Li C.-Y."/>
            <person name="Huang L."/>
            <person name="Wang Z.-W."/>
            <person name="Zhao X."/>
            <person name="Zhong W.-Y."/>
            <person name="Peng D.-H."/>
            <person name="Ahmad S."/>
            <person name="Lan S."/>
            <person name="Zhang J.-S."/>
            <person name="Tsai W.-C."/>
            <person name="Van De Peer Y."/>
            <person name="Liu Z.-J."/>
        </authorList>
    </citation>
    <scope>NUCLEOTIDE SEQUENCE</scope>
    <source>
        <strain evidence="8">CP</strain>
        <tissue evidence="8">Leaves</tissue>
    </source>
</reference>
<organism evidence="8 9">
    <name type="scientific">Acorus calamus</name>
    <name type="common">Sweet flag</name>
    <dbReference type="NCBI Taxonomy" id="4465"/>
    <lineage>
        <taxon>Eukaryota</taxon>
        <taxon>Viridiplantae</taxon>
        <taxon>Streptophyta</taxon>
        <taxon>Embryophyta</taxon>
        <taxon>Tracheophyta</taxon>
        <taxon>Spermatophyta</taxon>
        <taxon>Magnoliopsida</taxon>
        <taxon>Liliopsida</taxon>
        <taxon>Acoraceae</taxon>
        <taxon>Acorus</taxon>
    </lineage>
</organism>
<dbReference type="CDD" id="cd00371">
    <property type="entry name" value="HMA"/>
    <property type="match status" value="1"/>
</dbReference>
<evidence type="ECO:0000259" key="7">
    <source>
        <dbReference type="PROSITE" id="PS50846"/>
    </source>
</evidence>
<dbReference type="SMART" id="SM01100">
    <property type="entry name" value="CRAL_TRIO_N"/>
    <property type="match status" value="1"/>
</dbReference>
<feature type="region of interest" description="Disordered" evidence="5">
    <location>
        <begin position="444"/>
        <end position="464"/>
    </location>
</feature>
<dbReference type="Pfam" id="PF00650">
    <property type="entry name" value="CRAL_TRIO"/>
    <property type="match status" value="1"/>
</dbReference>
<keyword evidence="3" id="KW-0333">Golgi apparatus</keyword>
<dbReference type="SUPFAM" id="SSF55008">
    <property type="entry name" value="HMA, heavy metal-associated domain"/>
    <property type="match status" value="1"/>
</dbReference>
<dbReference type="Gene3D" id="3.40.525.10">
    <property type="entry name" value="CRAL-TRIO lipid binding domain"/>
    <property type="match status" value="2"/>
</dbReference>
<dbReference type="SMART" id="SM00516">
    <property type="entry name" value="SEC14"/>
    <property type="match status" value="1"/>
</dbReference>
<dbReference type="InterPro" id="IPR009286">
    <property type="entry name" value="Ins_P5_2-kin"/>
</dbReference>
<dbReference type="PANTHER" id="PTHR45657:SF1">
    <property type="entry name" value="CRAL-TRIO DOMAIN-CONTAINING PROTEIN YKL091C-RELATED"/>
    <property type="match status" value="1"/>
</dbReference>
<evidence type="ECO:0000313" key="8">
    <source>
        <dbReference type="EMBL" id="KAK1321929.1"/>
    </source>
</evidence>
<dbReference type="InterPro" id="IPR043001">
    <property type="entry name" value="IP5_2-K_N_lobe"/>
</dbReference>
<sequence>MDRVVLTVEDAADWVYRGEGAANLVLGYRGSSPAFKGKVIRIQKVSTPGPDEAVRGPALSAHERLLWRDKEELGSASEEIAGRLYTLHVMMPLLGSRHVDVGTRVSVTRGFLESVEKSVLDQRPAWRVSASRVNTLCDSALLISDHSVFHRGVFKEDICISVEIKNNFRIFVNGSLVSGGLGGGISGSSHVPTGHAREAPGSFEYVIKAMGWAENDGVQLTNFQELVSEAIFRSRILDKLLEAQRLDTFDIEGVIHAYYDVVSQPCMVCKKLGDANLSNRYSYIHSLPLEESLTIVRSYLVAATAKDCSVMISFRLKDGEDQVAGHGSIFLESTKQNFEYKKTVVSVELYCSKCKKKLMKLIAGIEGVNSIVVDRAKKTVTVIGEADPFEIIRKVRKFRRCAEIVAIGPAKEEKKEPKHELPSTCQKCDAWFIIREEDYGHEGSFHDERRERRPDLENSEDERRTRIGSLRKKAVSASSKFRHSLTKRSRRSSRVISVSIEDVRDAEELQAVDAFRQTLILEELLPSKHDDYHMMLRFLKARKFDIEKTKQMWADMLQWRKEFNADTILEEFERTFAVKFPACSIAAKRHIDQSTTILDVQGVGLKNFNKSARELITRLQKIDGDNYPETLCRMFIVNAGPGFRMLWNTVKSFIDPKTTSKIHVLGNKYQSKLLEVIDASELPEFLGGTCTCADHGGCLRSDKGPWKDSEILKMVHNGEARCGRQSAGFSGAEEKMISEDEILYPKGHDSFRVETILNGADMRSPSPKIPRELIEHPQLSPVHEQLFSELFNHITNDKMLVKVNHDYFPPSCGFDDYIPMVEKAVDATWKKEVLDEKSAISKVVYPVSADACKDPEGLSTQLLSGVTAIIMGIVTMLRFTTVMPKKIANVAHSTTPVHSSIGKGQAHNQLPLAPVSGAEYSCVIKRLTDLEEKVSILSMKPPEMPLEKEELLKTSVSRIDALEAELMATKKALEDALVRQRELLEYVDKKKKKKKKLNPFCW</sequence>
<keyword evidence="9" id="KW-1185">Reference proteome</keyword>
<dbReference type="Gene3D" id="3.30.200.110">
    <property type="entry name" value="Inositol-pentakisphosphate 2-kinase, N-lobe"/>
    <property type="match status" value="1"/>
</dbReference>
<accession>A0AAV9F9R2</accession>
<dbReference type="InterPro" id="IPR036865">
    <property type="entry name" value="CRAL-TRIO_dom_sf"/>
</dbReference>
<dbReference type="InterPro" id="IPR011074">
    <property type="entry name" value="CRAL/TRIO_N_dom"/>
</dbReference>
<dbReference type="GO" id="GO:0005524">
    <property type="term" value="F:ATP binding"/>
    <property type="evidence" value="ECO:0007669"/>
    <property type="project" value="InterPro"/>
</dbReference>
<dbReference type="SUPFAM" id="SSF46938">
    <property type="entry name" value="CRAL/TRIO N-terminal domain"/>
    <property type="match status" value="1"/>
</dbReference>
<dbReference type="CDD" id="cd00170">
    <property type="entry name" value="SEC14"/>
    <property type="match status" value="1"/>
</dbReference>
<comment type="caution">
    <text evidence="8">The sequence shown here is derived from an EMBL/GenBank/DDBJ whole genome shotgun (WGS) entry which is preliminary data.</text>
</comment>
<evidence type="ECO:0000313" key="9">
    <source>
        <dbReference type="Proteomes" id="UP001180020"/>
    </source>
</evidence>
<dbReference type="InterPro" id="IPR006121">
    <property type="entry name" value="HMA_dom"/>
</dbReference>
<feature type="domain" description="CRAL-TRIO" evidence="6">
    <location>
        <begin position="508"/>
        <end position="694"/>
    </location>
</feature>